<dbReference type="InterPro" id="IPR021890">
    <property type="entry name" value="DUF3501"/>
</dbReference>
<accession>A0A5M8FMP6</accession>
<dbReference type="Pfam" id="PF12007">
    <property type="entry name" value="DUF3501"/>
    <property type="match status" value="1"/>
</dbReference>
<dbReference type="OrthoDB" id="9780579at2"/>
<organism evidence="1 2">
    <name type="scientific">Thiohalocapsa marina</name>
    <dbReference type="NCBI Taxonomy" id="424902"/>
    <lineage>
        <taxon>Bacteria</taxon>
        <taxon>Pseudomonadati</taxon>
        <taxon>Pseudomonadota</taxon>
        <taxon>Gammaproteobacteria</taxon>
        <taxon>Chromatiales</taxon>
        <taxon>Chromatiaceae</taxon>
        <taxon>Thiohalocapsa</taxon>
    </lineage>
</organism>
<gene>
    <name evidence="1" type="ORF">F2Q65_09160</name>
</gene>
<dbReference type="EMBL" id="VWXX01000011">
    <property type="protein sequence ID" value="KAA6185260.1"/>
    <property type="molecule type" value="Genomic_DNA"/>
</dbReference>
<reference evidence="1 2" key="1">
    <citation type="submission" date="2019-09" db="EMBL/GenBank/DDBJ databases">
        <title>Whole-genome sequence of the purple sulfur bacterium Thiohalocapsa marina DSM 19078.</title>
        <authorList>
            <person name="Kyndt J.A."/>
            <person name="Meyer T.E."/>
        </authorList>
    </citation>
    <scope>NUCLEOTIDE SEQUENCE [LARGE SCALE GENOMIC DNA]</scope>
    <source>
        <strain evidence="1 2">DSM 19078</strain>
    </source>
</reference>
<evidence type="ECO:0000313" key="2">
    <source>
        <dbReference type="Proteomes" id="UP000322981"/>
    </source>
</evidence>
<protein>
    <submittedName>
        <fullName evidence="1">DUF3501 family protein</fullName>
    </submittedName>
</protein>
<dbReference type="RefSeq" id="WP_150092634.1">
    <property type="nucleotide sequence ID" value="NZ_JBFUOH010000118.1"/>
</dbReference>
<evidence type="ECO:0000313" key="1">
    <source>
        <dbReference type="EMBL" id="KAA6185260.1"/>
    </source>
</evidence>
<sequence>MAGALTRADLLGLEQYAEQRAQIRAEVMAHKKNRRVPVGPHATLYFEDRLTMRYQVQEVLRAERIFEAAGIQQELDAYNPLIPDGCNWKASFMLEFCDPDQGRDALARLAGIEDRVWVQISGQPRVLAIADEDIERTTDEKTSAVHFLRFELTTDMAAAVKAGTVVRLGIDHPAYRHQSELTTAACRSLARDLDCAG</sequence>
<keyword evidence="2" id="KW-1185">Reference proteome</keyword>
<comment type="caution">
    <text evidence="1">The sequence shown here is derived from an EMBL/GenBank/DDBJ whole genome shotgun (WGS) entry which is preliminary data.</text>
</comment>
<proteinExistence type="predicted"/>
<dbReference type="Proteomes" id="UP000322981">
    <property type="component" value="Unassembled WGS sequence"/>
</dbReference>
<dbReference type="AlphaFoldDB" id="A0A5M8FMP6"/>
<name>A0A5M8FMP6_9GAMM</name>